<feature type="domain" description="Protein kinase" evidence="11">
    <location>
        <begin position="475"/>
        <end position="736"/>
    </location>
</feature>
<dbReference type="GO" id="GO:0004674">
    <property type="term" value="F:protein serine/threonine kinase activity"/>
    <property type="evidence" value="ECO:0007669"/>
    <property type="project" value="UniProtKB-KW"/>
</dbReference>
<dbReference type="SMART" id="SM00220">
    <property type="entry name" value="S_TKc"/>
    <property type="match status" value="1"/>
</dbReference>
<accession>A0A9P6MQ25</accession>
<evidence type="ECO:0000256" key="7">
    <source>
        <dbReference type="ARBA" id="ARBA00047899"/>
    </source>
</evidence>
<dbReference type="GO" id="GO:0005829">
    <property type="term" value="C:cytosol"/>
    <property type="evidence" value="ECO:0007669"/>
    <property type="project" value="TreeGrafter"/>
</dbReference>
<proteinExistence type="predicted"/>
<evidence type="ECO:0000256" key="9">
    <source>
        <dbReference type="PROSITE-ProRule" id="PRU10141"/>
    </source>
</evidence>
<comment type="catalytic activity">
    <reaction evidence="7">
        <text>L-threonyl-[protein] + ATP = O-phospho-L-threonyl-[protein] + ADP + H(+)</text>
        <dbReference type="Rhea" id="RHEA:46608"/>
        <dbReference type="Rhea" id="RHEA-COMP:11060"/>
        <dbReference type="Rhea" id="RHEA-COMP:11605"/>
        <dbReference type="ChEBI" id="CHEBI:15378"/>
        <dbReference type="ChEBI" id="CHEBI:30013"/>
        <dbReference type="ChEBI" id="CHEBI:30616"/>
        <dbReference type="ChEBI" id="CHEBI:61977"/>
        <dbReference type="ChEBI" id="CHEBI:456216"/>
        <dbReference type="EC" id="2.7.11.1"/>
    </reaction>
</comment>
<evidence type="ECO:0000256" key="1">
    <source>
        <dbReference type="ARBA" id="ARBA00012513"/>
    </source>
</evidence>
<evidence type="ECO:0000256" key="10">
    <source>
        <dbReference type="SAM" id="MobiDB-lite"/>
    </source>
</evidence>
<evidence type="ECO:0000256" key="3">
    <source>
        <dbReference type="ARBA" id="ARBA00022679"/>
    </source>
</evidence>
<feature type="compositionally biased region" description="Basic and acidic residues" evidence="10">
    <location>
        <begin position="380"/>
        <end position="390"/>
    </location>
</feature>
<protein>
    <recommendedName>
        <fullName evidence="1">non-specific serine/threonine protein kinase</fullName>
        <ecNumber evidence="1">2.7.11.1</ecNumber>
    </recommendedName>
</protein>
<keyword evidence="13" id="KW-1185">Reference proteome</keyword>
<keyword evidence="4 9" id="KW-0547">Nucleotide-binding</keyword>
<dbReference type="InterPro" id="IPR017441">
    <property type="entry name" value="Protein_kinase_ATP_BS"/>
</dbReference>
<sequence length="802" mass="87130">MTDHNNDATTPLEDTTLHPSHLKSPAGSNNAMSFNAADHEHLTSELSTSSIPNIQTPQLSVNKLESPISSAATAQLPTSSPPQIGDTSAPPESIGNNYLNAVELTQAGDRPPLQLGKDSVGTSLANLAKRKLPISPLALSSAIPDEDNTVATSEPSDAPKQHNPTTPNLFVEDTPPQNVQTIEPQARGAGRRSRAVTLEMTPVEIDKVLEDAATRLVIARHEIGGSASSSDVDSPDHSGADHTSTSQARQIPHPNLAHAHFHGLNLSRTSSDATEVIVSHPASVDASRHNSDDEDDDHYQDPVSTQQRQHATSAKPKPNESIQQLSNALEQQKIASLAAPSTPGPSFAYTAVEDTNVTAKASDSRPASPNRHHSITASLRKKEKEIDPSKSSHKKAGKETSHGIFHDLKRFFNVGHSTHVSPSATPVNPSSSESHINSTLKPKRSISGGSHGHGSEHSSGHHGNAIESDLRKKYGKLGKVLGRGAGGTVRILSRSSDHKVFAIKQFRKRRPDESERSYVKKVTSEYCLGSTFHHPNIIETMDIVKESGTYYEVMEFAKYELFTAVMSGLMGREEIACCFKGIVDGVAYLHGLGVAHRDLKLDNCVMNERGIIKIIDFGCSMVFRPPFDKRIQMAKGISGSDPYIAPEVFTSEQYDPRLADIWSMGIIFLCMTLRRFPWRVPRLDQDQSFQAFVNPDGKQRLLKLMPRESRPVMSRILELDPSKRALIGEVLADPWIKSVDHCTTEYMSPNHSHHLGDDGTVAQNPHEGMLALPPSNRGSDSGRSHGITVPTANTATYTTSNA</sequence>
<feature type="region of interest" description="Disordered" evidence="10">
    <location>
        <begin position="139"/>
        <end position="175"/>
    </location>
</feature>
<dbReference type="Gene3D" id="1.10.510.10">
    <property type="entry name" value="Transferase(Phosphotransferase) domain 1"/>
    <property type="match status" value="1"/>
</dbReference>
<reference evidence="12" key="1">
    <citation type="journal article" date="2020" name="Fungal Divers.">
        <title>Resolving the Mortierellaceae phylogeny through synthesis of multi-gene phylogenetics and phylogenomics.</title>
        <authorList>
            <person name="Vandepol N."/>
            <person name="Liber J."/>
            <person name="Desiro A."/>
            <person name="Na H."/>
            <person name="Kennedy M."/>
            <person name="Barry K."/>
            <person name="Grigoriev I.V."/>
            <person name="Miller A.N."/>
            <person name="O'Donnell K."/>
            <person name="Stajich J.E."/>
            <person name="Bonito G."/>
        </authorList>
    </citation>
    <scope>NUCLEOTIDE SEQUENCE</scope>
    <source>
        <strain evidence="12">NRRL 2769</strain>
    </source>
</reference>
<dbReference type="InterPro" id="IPR011009">
    <property type="entry name" value="Kinase-like_dom_sf"/>
</dbReference>
<dbReference type="Proteomes" id="UP000703661">
    <property type="component" value="Unassembled WGS sequence"/>
</dbReference>
<evidence type="ECO:0000313" key="13">
    <source>
        <dbReference type="Proteomes" id="UP000703661"/>
    </source>
</evidence>
<feature type="compositionally biased region" description="Polar residues" evidence="10">
    <location>
        <begin position="358"/>
        <end position="367"/>
    </location>
</feature>
<dbReference type="EC" id="2.7.11.1" evidence="1"/>
<dbReference type="PROSITE" id="PS00108">
    <property type="entry name" value="PROTEIN_KINASE_ST"/>
    <property type="match status" value="1"/>
</dbReference>
<dbReference type="InterPro" id="IPR000719">
    <property type="entry name" value="Prot_kinase_dom"/>
</dbReference>
<feature type="compositionally biased region" description="Polar residues" evidence="10">
    <location>
        <begin position="302"/>
        <end position="312"/>
    </location>
</feature>
<evidence type="ECO:0000256" key="4">
    <source>
        <dbReference type="ARBA" id="ARBA00022741"/>
    </source>
</evidence>
<comment type="catalytic activity">
    <reaction evidence="8">
        <text>L-seryl-[protein] + ATP = O-phospho-L-seryl-[protein] + ADP + H(+)</text>
        <dbReference type="Rhea" id="RHEA:17989"/>
        <dbReference type="Rhea" id="RHEA-COMP:9863"/>
        <dbReference type="Rhea" id="RHEA-COMP:11604"/>
        <dbReference type="ChEBI" id="CHEBI:15378"/>
        <dbReference type="ChEBI" id="CHEBI:29999"/>
        <dbReference type="ChEBI" id="CHEBI:30616"/>
        <dbReference type="ChEBI" id="CHEBI:83421"/>
        <dbReference type="ChEBI" id="CHEBI:456216"/>
        <dbReference type="EC" id="2.7.11.1"/>
    </reaction>
</comment>
<dbReference type="CDD" id="cd13994">
    <property type="entry name" value="STKc_HAL4_like"/>
    <property type="match status" value="1"/>
</dbReference>
<feature type="region of interest" description="Disordered" evidence="10">
    <location>
        <begin position="225"/>
        <end position="249"/>
    </location>
</feature>
<organism evidence="12 13">
    <name type="scientific">Entomortierella chlamydospora</name>
    <dbReference type="NCBI Taxonomy" id="101097"/>
    <lineage>
        <taxon>Eukaryota</taxon>
        <taxon>Fungi</taxon>
        <taxon>Fungi incertae sedis</taxon>
        <taxon>Mucoromycota</taxon>
        <taxon>Mortierellomycotina</taxon>
        <taxon>Mortierellomycetes</taxon>
        <taxon>Mortierellales</taxon>
        <taxon>Mortierellaceae</taxon>
        <taxon>Entomortierella</taxon>
    </lineage>
</organism>
<evidence type="ECO:0000259" key="11">
    <source>
        <dbReference type="PROSITE" id="PS50011"/>
    </source>
</evidence>
<feature type="compositionally biased region" description="Polar residues" evidence="10">
    <location>
        <begin position="44"/>
        <end position="86"/>
    </location>
</feature>
<dbReference type="SUPFAM" id="SSF56112">
    <property type="entry name" value="Protein kinase-like (PK-like)"/>
    <property type="match status" value="1"/>
</dbReference>
<keyword evidence="3" id="KW-0808">Transferase</keyword>
<keyword evidence="6 9" id="KW-0067">ATP-binding</keyword>
<dbReference type="PANTHER" id="PTHR24343">
    <property type="entry name" value="SERINE/THREONINE KINASE"/>
    <property type="match status" value="1"/>
</dbReference>
<feature type="region of interest" description="Disordered" evidence="10">
    <location>
        <begin position="774"/>
        <end position="802"/>
    </location>
</feature>
<dbReference type="Pfam" id="PF00069">
    <property type="entry name" value="Pkinase"/>
    <property type="match status" value="1"/>
</dbReference>
<dbReference type="GO" id="GO:0005524">
    <property type="term" value="F:ATP binding"/>
    <property type="evidence" value="ECO:0007669"/>
    <property type="project" value="UniProtKB-UniRule"/>
</dbReference>
<feature type="compositionally biased region" description="Low complexity" evidence="10">
    <location>
        <begin position="788"/>
        <end position="802"/>
    </location>
</feature>
<dbReference type="AlphaFoldDB" id="A0A9P6MQ25"/>
<dbReference type="InterPro" id="IPR008271">
    <property type="entry name" value="Ser/Thr_kinase_AS"/>
</dbReference>
<dbReference type="PANTHER" id="PTHR24343:SF137">
    <property type="entry name" value="SERINE_THREONINE-PROTEIN KINASE HRK1"/>
    <property type="match status" value="1"/>
</dbReference>
<evidence type="ECO:0000256" key="6">
    <source>
        <dbReference type="ARBA" id="ARBA00022840"/>
    </source>
</evidence>
<evidence type="ECO:0000256" key="8">
    <source>
        <dbReference type="ARBA" id="ARBA00048679"/>
    </source>
</evidence>
<evidence type="ECO:0000313" key="12">
    <source>
        <dbReference type="EMBL" id="KAG0008860.1"/>
    </source>
</evidence>
<comment type="caution">
    <text evidence="12">The sequence shown here is derived from an EMBL/GenBank/DDBJ whole genome shotgun (WGS) entry which is preliminary data.</text>
</comment>
<dbReference type="EMBL" id="JAAAID010001765">
    <property type="protein sequence ID" value="KAG0008860.1"/>
    <property type="molecule type" value="Genomic_DNA"/>
</dbReference>
<name>A0A9P6MQ25_9FUNG</name>
<feature type="region of interest" description="Disordered" evidence="10">
    <location>
        <begin position="416"/>
        <end position="465"/>
    </location>
</feature>
<gene>
    <name evidence="12" type="primary">HRK1_1</name>
    <name evidence="12" type="ORF">BGZ80_002984</name>
</gene>
<dbReference type="PROSITE" id="PS00107">
    <property type="entry name" value="PROTEIN_KINASE_ATP"/>
    <property type="match status" value="1"/>
</dbReference>
<dbReference type="PROSITE" id="PS50011">
    <property type="entry name" value="PROTEIN_KINASE_DOM"/>
    <property type="match status" value="1"/>
</dbReference>
<evidence type="ECO:0000256" key="2">
    <source>
        <dbReference type="ARBA" id="ARBA00022527"/>
    </source>
</evidence>
<feature type="region of interest" description="Disordered" evidence="10">
    <location>
        <begin position="282"/>
        <end position="323"/>
    </location>
</feature>
<feature type="region of interest" description="Disordered" evidence="10">
    <location>
        <begin position="358"/>
        <end position="402"/>
    </location>
</feature>
<feature type="region of interest" description="Disordered" evidence="10">
    <location>
        <begin position="1"/>
        <end position="95"/>
    </location>
</feature>
<keyword evidence="5 12" id="KW-0418">Kinase</keyword>
<evidence type="ECO:0000256" key="5">
    <source>
        <dbReference type="ARBA" id="ARBA00022777"/>
    </source>
</evidence>
<keyword evidence="2 12" id="KW-0723">Serine/threonine-protein kinase</keyword>
<feature type="binding site" evidence="9">
    <location>
        <position position="504"/>
    </location>
    <ligand>
        <name>ATP</name>
        <dbReference type="ChEBI" id="CHEBI:30616"/>
    </ligand>
</feature>
<feature type="compositionally biased region" description="Polar residues" evidence="10">
    <location>
        <begin position="416"/>
        <end position="440"/>
    </location>
</feature>